<dbReference type="EMBL" id="KZ678139">
    <property type="protein sequence ID" value="PSN64113.1"/>
    <property type="molecule type" value="Genomic_DNA"/>
</dbReference>
<protein>
    <recommendedName>
        <fullName evidence="4">BTB domain-containing protein</fullName>
    </recommendedName>
</protein>
<gene>
    <name evidence="2" type="ORF">BS50DRAFT_558477</name>
</gene>
<evidence type="ECO:0000313" key="2">
    <source>
        <dbReference type="EMBL" id="PSN64113.1"/>
    </source>
</evidence>
<organism evidence="2 3">
    <name type="scientific">Corynespora cassiicola Philippines</name>
    <dbReference type="NCBI Taxonomy" id="1448308"/>
    <lineage>
        <taxon>Eukaryota</taxon>
        <taxon>Fungi</taxon>
        <taxon>Dikarya</taxon>
        <taxon>Ascomycota</taxon>
        <taxon>Pezizomycotina</taxon>
        <taxon>Dothideomycetes</taxon>
        <taxon>Pleosporomycetidae</taxon>
        <taxon>Pleosporales</taxon>
        <taxon>Corynesporascaceae</taxon>
        <taxon>Corynespora</taxon>
    </lineage>
</organism>
<accession>A0A2T2NF96</accession>
<evidence type="ECO:0000256" key="1">
    <source>
        <dbReference type="SAM" id="MobiDB-lite"/>
    </source>
</evidence>
<evidence type="ECO:0000313" key="3">
    <source>
        <dbReference type="Proteomes" id="UP000240883"/>
    </source>
</evidence>
<dbReference type="AlphaFoldDB" id="A0A2T2NF96"/>
<name>A0A2T2NF96_CORCC</name>
<evidence type="ECO:0008006" key="4">
    <source>
        <dbReference type="Google" id="ProtNLM"/>
    </source>
</evidence>
<dbReference type="STRING" id="1448308.A0A2T2NF96"/>
<keyword evidence="3" id="KW-1185">Reference proteome</keyword>
<dbReference type="Proteomes" id="UP000240883">
    <property type="component" value="Unassembled WGS sequence"/>
</dbReference>
<proteinExistence type="predicted"/>
<sequence>MEEGQYEIDPDGDAVIFLEHPTVPFAVWEDGGDVAILAAPGGSVSLDEAGDDEMFSTESDEKQTETQPRSSSYRVSSRHLILASAYFKGALSDRGPFASRERTTEGRYVLKEQGWDHEAFLILLNILHLRNKQVPKPIDLEMLTKIAVLVDCYRCEEAIGIFVERWIETIRAVCPPPKTYNRELIFWIFVSWIFKLPGEFTQSTAVAIKNCTTAEINDLGIAIPQVITCALAKRRSQAIESIMCELHRELERLSEPGYVCKTSRRNSFECSAILLGALTLEMKRLGYLSPRPKSPFAGWCLEDVVQQVSKIRSPIWYDTENGHYRSYLIEHDCNFKESIMKRSGGILEDTKGLVLQDYTDSTQDTGIN</sequence>
<feature type="region of interest" description="Disordered" evidence="1">
    <location>
        <begin position="47"/>
        <end position="71"/>
    </location>
</feature>
<dbReference type="OrthoDB" id="5326346at2759"/>
<reference evidence="2 3" key="1">
    <citation type="journal article" date="2018" name="Front. Microbiol.">
        <title>Genome-Wide Analysis of Corynespora cassiicola Leaf Fall Disease Putative Effectors.</title>
        <authorList>
            <person name="Lopez D."/>
            <person name="Ribeiro S."/>
            <person name="Label P."/>
            <person name="Fumanal B."/>
            <person name="Venisse J.S."/>
            <person name="Kohler A."/>
            <person name="de Oliveira R.R."/>
            <person name="Labutti K."/>
            <person name="Lipzen A."/>
            <person name="Lail K."/>
            <person name="Bauer D."/>
            <person name="Ohm R.A."/>
            <person name="Barry K.W."/>
            <person name="Spatafora J."/>
            <person name="Grigoriev I.V."/>
            <person name="Martin F.M."/>
            <person name="Pujade-Renaud V."/>
        </authorList>
    </citation>
    <scope>NUCLEOTIDE SEQUENCE [LARGE SCALE GENOMIC DNA]</scope>
    <source>
        <strain evidence="2 3">Philippines</strain>
    </source>
</reference>